<keyword evidence="11" id="KW-1185">Reference proteome</keyword>
<dbReference type="Pfam" id="PF09402">
    <property type="entry name" value="MSC"/>
    <property type="match status" value="1"/>
</dbReference>
<dbReference type="PANTHER" id="PTHR13428:SF12">
    <property type="entry name" value="INNER NUCLEAR MEMBRANE PROTEIN MAN1"/>
    <property type="match status" value="1"/>
</dbReference>
<dbReference type="Gene3D" id="1.10.720.40">
    <property type="match status" value="1"/>
</dbReference>
<dbReference type="InterPro" id="IPR003887">
    <property type="entry name" value="LEM_dom"/>
</dbReference>
<dbReference type="SUPFAM" id="SSF63451">
    <property type="entry name" value="LEM domain"/>
    <property type="match status" value="1"/>
</dbReference>
<feature type="region of interest" description="Disordered" evidence="7">
    <location>
        <begin position="147"/>
        <end position="172"/>
    </location>
</feature>
<keyword evidence="6" id="KW-0539">Nucleus</keyword>
<dbReference type="GO" id="GO:0031490">
    <property type="term" value="F:chromatin DNA binding"/>
    <property type="evidence" value="ECO:0007669"/>
    <property type="project" value="TreeGrafter"/>
</dbReference>
<keyword evidence="4 8" id="KW-1133">Transmembrane helix</keyword>
<sequence length="719" mass="81616">MDVDVENLTDAELRSKLIECGYPVMPITGTTRRVMMKKLKMLLETKNKVNKDNRRSLGRYSSEDESDSDAKSARKDKYRRATMAAPPLPVKKKAPRSEVSSLDGSPLKRELKSVTTTSTRTTKILQASKDEFDTGSESDEVAEKYESSLRREAPGLSDSFKKTPSPSRLPSSFVSGSLAAEAASDRLNQIRARQSTYSSGYDKSYYNSSNDDILKDKENTPFLSNFTKRLSQLSESPKSTLYDYKSDIIKENDVNGGTTNSRTYLNSYRATRGRPSTYDYKITNQSLFKNNFVPFMVLVVAFLFFIVVAIVYLGIRSDTTLEVTATIPICVKSDANSRRYVNCVLEGEGKPALHLLHVLKPELNRRALKNRCEDASAKPYMTEQDVVGFVANNFAIKDENRIRTDLSNVEVLSFFNPTWGISVLQLEEDGVSFSEDAIAADMYQVINGKAKKITALISRHPPIPWKCYFYNTVWAFFSVLTSVVGAIVILYVLNYAFKFYKQIRHKQLEEEMTIVENIIDILQTNAADNDDNYMVINHVRDMILPINERKNKQKLWMRAVRYIHENESRIRTEERVVQGEIAEVWRWLGGPNLSTSKNKSWQGQAFETQVGSVNSLPCSPTPCLKIRGMVEEGDRNTMMIKKAVLSKCAQQCRILHCAVDMNSKCVYLKCADPSDAAIAYRNLHGWWYAGNLVTVKYLRLERYMQRFPDSPVSGPPFLQ</sequence>
<feature type="transmembrane region" description="Helical" evidence="8">
    <location>
        <begin position="292"/>
        <end position="315"/>
    </location>
</feature>
<dbReference type="InterPro" id="IPR012677">
    <property type="entry name" value="Nucleotide-bd_a/b_plait_sf"/>
</dbReference>
<proteinExistence type="predicted"/>
<protein>
    <recommendedName>
        <fullName evidence="9">LEM domain-containing protein</fullName>
    </recommendedName>
</protein>
<dbReference type="CDD" id="cd12934">
    <property type="entry name" value="LEM"/>
    <property type="match status" value="1"/>
</dbReference>
<organism evidence="10 11">
    <name type="scientific">Zophobas morio</name>
    <dbReference type="NCBI Taxonomy" id="2755281"/>
    <lineage>
        <taxon>Eukaryota</taxon>
        <taxon>Metazoa</taxon>
        <taxon>Ecdysozoa</taxon>
        <taxon>Arthropoda</taxon>
        <taxon>Hexapoda</taxon>
        <taxon>Insecta</taxon>
        <taxon>Pterygota</taxon>
        <taxon>Neoptera</taxon>
        <taxon>Endopterygota</taxon>
        <taxon>Coleoptera</taxon>
        <taxon>Polyphaga</taxon>
        <taxon>Cucujiformia</taxon>
        <taxon>Tenebrionidae</taxon>
        <taxon>Zophobas</taxon>
    </lineage>
</organism>
<dbReference type="SMART" id="SM00540">
    <property type="entry name" value="LEM"/>
    <property type="match status" value="1"/>
</dbReference>
<dbReference type="GO" id="GO:0030514">
    <property type="term" value="P:negative regulation of BMP signaling pathway"/>
    <property type="evidence" value="ECO:0007669"/>
    <property type="project" value="TreeGrafter"/>
</dbReference>
<dbReference type="Pfam" id="PF03020">
    <property type="entry name" value="LEM"/>
    <property type="match status" value="1"/>
</dbReference>
<comment type="caution">
    <text evidence="10">The sequence shown here is derived from an EMBL/GenBank/DDBJ whole genome shotgun (WGS) entry which is preliminary data.</text>
</comment>
<dbReference type="Proteomes" id="UP001168821">
    <property type="component" value="Unassembled WGS sequence"/>
</dbReference>
<evidence type="ECO:0000256" key="1">
    <source>
        <dbReference type="ARBA" id="ARBA00004473"/>
    </source>
</evidence>
<evidence type="ECO:0000256" key="2">
    <source>
        <dbReference type="ARBA" id="ARBA00022553"/>
    </source>
</evidence>
<accession>A0AA38I9J7</accession>
<gene>
    <name evidence="10" type="ORF">Zmor_017480</name>
</gene>
<dbReference type="PROSITE" id="PS50954">
    <property type="entry name" value="LEM"/>
    <property type="match status" value="1"/>
</dbReference>
<feature type="compositionally biased region" description="Basic and acidic residues" evidence="7">
    <location>
        <begin position="45"/>
        <end position="55"/>
    </location>
</feature>
<evidence type="ECO:0000256" key="3">
    <source>
        <dbReference type="ARBA" id="ARBA00022692"/>
    </source>
</evidence>
<feature type="compositionally biased region" description="Polar residues" evidence="7">
    <location>
        <begin position="162"/>
        <end position="172"/>
    </location>
</feature>
<feature type="domain" description="LEM" evidence="9">
    <location>
        <begin position="2"/>
        <end position="46"/>
    </location>
</feature>
<dbReference type="InterPro" id="IPR018996">
    <property type="entry name" value="Man1/Src1-like_C"/>
</dbReference>
<dbReference type="FunFam" id="1.10.720.40:FF:000001">
    <property type="entry name" value="LEM domain containing 2, isoform CRA_a"/>
    <property type="match status" value="1"/>
</dbReference>
<keyword evidence="3 8" id="KW-0812">Transmembrane</keyword>
<dbReference type="SUPFAM" id="SSF54928">
    <property type="entry name" value="RNA-binding domain, RBD"/>
    <property type="match status" value="1"/>
</dbReference>
<dbReference type="GO" id="GO:0006998">
    <property type="term" value="P:nuclear envelope organization"/>
    <property type="evidence" value="ECO:0007669"/>
    <property type="project" value="TreeGrafter"/>
</dbReference>
<evidence type="ECO:0000259" key="9">
    <source>
        <dbReference type="PROSITE" id="PS50954"/>
    </source>
</evidence>
<dbReference type="InterPro" id="IPR035979">
    <property type="entry name" value="RBD_domain_sf"/>
</dbReference>
<dbReference type="InterPro" id="IPR041885">
    <property type="entry name" value="MAN1_winged_helix_dom"/>
</dbReference>
<name>A0AA38I9J7_9CUCU</name>
<feature type="transmembrane region" description="Helical" evidence="8">
    <location>
        <begin position="473"/>
        <end position="497"/>
    </location>
</feature>
<evidence type="ECO:0000256" key="5">
    <source>
        <dbReference type="ARBA" id="ARBA00023136"/>
    </source>
</evidence>
<evidence type="ECO:0000313" key="11">
    <source>
        <dbReference type="Proteomes" id="UP001168821"/>
    </source>
</evidence>
<feature type="region of interest" description="Disordered" evidence="7">
    <location>
        <begin position="45"/>
        <end position="119"/>
    </location>
</feature>
<dbReference type="InterPro" id="IPR052277">
    <property type="entry name" value="INM_ESCRT-Associated"/>
</dbReference>
<comment type="subcellular location">
    <subcellularLocation>
        <location evidence="1">Nucleus inner membrane</location>
        <topology evidence="1">Multi-pass membrane protein</topology>
    </subcellularLocation>
</comment>
<evidence type="ECO:0000256" key="8">
    <source>
        <dbReference type="SAM" id="Phobius"/>
    </source>
</evidence>
<dbReference type="GO" id="GO:0005637">
    <property type="term" value="C:nuclear inner membrane"/>
    <property type="evidence" value="ECO:0007669"/>
    <property type="project" value="UniProtKB-SubCell"/>
</dbReference>
<dbReference type="Gene3D" id="3.30.70.330">
    <property type="match status" value="1"/>
</dbReference>
<evidence type="ECO:0000256" key="4">
    <source>
        <dbReference type="ARBA" id="ARBA00022989"/>
    </source>
</evidence>
<keyword evidence="2" id="KW-0597">Phosphoprotein</keyword>
<reference evidence="10" key="1">
    <citation type="journal article" date="2023" name="G3 (Bethesda)">
        <title>Whole genome assemblies of Zophobas morio and Tenebrio molitor.</title>
        <authorList>
            <person name="Kaur S."/>
            <person name="Stinson S.A."/>
            <person name="diCenzo G.C."/>
        </authorList>
    </citation>
    <scope>NUCLEOTIDE SEQUENCE</scope>
    <source>
        <strain evidence="10">QUZm001</strain>
    </source>
</reference>
<dbReference type="Gene3D" id="1.10.10.1180">
    <property type="entry name" value="MAN1, winged-helix domain"/>
    <property type="match status" value="1"/>
</dbReference>
<dbReference type="PANTHER" id="PTHR13428">
    <property type="entry name" value="INNER NUCLEAR MEMBRANE PROTEIN MAN1 LEM DOMAIN CONTAINING PROTEIN"/>
    <property type="match status" value="1"/>
</dbReference>
<evidence type="ECO:0000313" key="10">
    <source>
        <dbReference type="EMBL" id="KAJ3651436.1"/>
    </source>
</evidence>
<dbReference type="AlphaFoldDB" id="A0AA38I9J7"/>
<dbReference type="EMBL" id="JALNTZ010000005">
    <property type="protein sequence ID" value="KAJ3651436.1"/>
    <property type="molecule type" value="Genomic_DNA"/>
</dbReference>
<evidence type="ECO:0000256" key="6">
    <source>
        <dbReference type="ARBA" id="ARBA00023242"/>
    </source>
</evidence>
<dbReference type="InterPro" id="IPR011015">
    <property type="entry name" value="LEM/LEM-like_dom_sf"/>
</dbReference>
<evidence type="ECO:0000256" key="7">
    <source>
        <dbReference type="SAM" id="MobiDB-lite"/>
    </source>
</evidence>
<keyword evidence="5 8" id="KW-0472">Membrane</keyword>